<dbReference type="PATRIC" id="fig|242163.4.peg.3438"/>
<evidence type="ECO:0000313" key="3">
    <source>
        <dbReference type="Proteomes" id="UP000036959"/>
    </source>
</evidence>
<dbReference type="Pfam" id="PF08895">
    <property type="entry name" value="DUF1840"/>
    <property type="match status" value="1"/>
</dbReference>
<feature type="region of interest" description="Disordered" evidence="1">
    <location>
        <begin position="57"/>
        <end position="76"/>
    </location>
</feature>
<dbReference type="AlphaFoldDB" id="A0A0L0MF52"/>
<dbReference type="EMBL" id="LFJJ01000024">
    <property type="protein sequence ID" value="KND61327.1"/>
    <property type="molecule type" value="Genomic_DNA"/>
</dbReference>
<sequence>MLITFKSPAAPDVMMLENLAEYLLGIIGKPLGERGVITHDEMPAAIEKLEAAVSVDKQQRAEHDGHFHEGEERHEHHEIPIGLAQRAYPFLDILRLSHKENKDILWGV</sequence>
<gene>
    <name evidence="2" type="ORF">BVER_04216c</name>
</gene>
<keyword evidence="3" id="KW-1185">Reference proteome</keyword>
<evidence type="ECO:0000313" key="2">
    <source>
        <dbReference type="EMBL" id="KND61327.1"/>
    </source>
</evidence>
<reference evidence="3" key="1">
    <citation type="submission" date="2015-06" db="EMBL/GenBank/DDBJ databases">
        <title>Comparative genomics of Burkholderia leaf nodule symbionts.</title>
        <authorList>
            <person name="Carlier A."/>
            <person name="Eberl L."/>
            <person name="Pinto-Carbo M."/>
        </authorList>
    </citation>
    <scope>NUCLEOTIDE SEQUENCE [LARGE SCALE GENOMIC DNA]</scope>
    <source>
        <strain evidence="3">UZHbot4</strain>
    </source>
</reference>
<name>A0A0L0MF52_9BURK</name>
<organism evidence="2 3">
    <name type="scientific">Candidatus Burkholderia verschuerenii</name>
    <dbReference type="NCBI Taxonomy" id="242163"/>
    <lineage>
        <taxon>Bacteria</taxon>
        <taxon>Pseudomonadati</taxon>
        <taxon>Pseudomonadota</taxon>
        <taxon>Betaproteobacteria</taxon>
        <taxon>Burkholderiales</taxon>
        <taxon>Burkholderiaceae</taxon>
        <taxon>Burkholderia</taxon>
    </lineage>
</organism>
<proteinExistence type="predicted"/>
<dbReference type="OrthoDB" id="5296629at2"/>
<dbReference type="Proteomes" id="UP000036959">
    <property type="component" value="Unassembled WGS sequence"/>
</dbReference>
<protein>
    <recommendedName>
        <fullName evidence="4">DUF1840 domain-containing protein</fullName>
    </recommendedName>
</protein>
<evidence type="ECO:0000256" key="1">
    <source>
        <dbReference type="SAM" id="MobiDB-lite"/>
    </source>
</evidence>
<dbReference type="RefSeq" id="WP_050452738.1">
    <property type="nucleotide sequence ID" value="NZ_LFJJ01000024.1"/>
</dbReference>
<dbReference type="InterPro" id="IPR014991">
    <property type="entry name" value="DUF1840"/>
</dbReference>
<comment type="caution">
    <text evidence="2">The sequence shown here is derived from an EMBL/GenBank/DDBJ whole genome shotgun (WGS) entry which is preliminary data.</text>
</comment>
<accession>A0A0L0MF52</accession>
<evidence type="ECO:0008006" key="4">
    <source>
        <dbReference type="Google" id="ProtNLM"/>
    </source>
</evidence>